<accession>A0A1M4ZBC1</accession>
<reference evidence="1 2" key="1">
    <citation type="submission" date="2016-11" db="EMBL/GenBank/DDBJ databases">
        <authorList>
            <person name="Jaros S."/>
            <person name="Januszkiewicz K."/>
            <person name="Wedrychowicz H."/>
        </authorList>
    </citation>
    <scope>NUCLEOTIDE SEQUENCE [LARGE SCALE GENOMIC DNA]</scope>
    <source>
        <strain evidence="1 2">DSM 2631</strain>
    </source>
</reference>
<dbReference type="RefSeq" id="WP_072897759.1">
    <property type="nucleotide sequence ID" value="NZ_FQVM01000041.1"/>
</dbReference>
<evidence type="ECO:0000313" key="2">
    <source>
        <dbReference type="Proteomes" id="UP000184035"/>
    </source>
</evidence>
<organism evidence="1 2">
    <name type="scientific">Clostridium fallax</name>
    <dbReference type="NCBI Taxonomy" id="1533"/>
    <lineage>
        <taxon>Bacteria</taxon>
        <taxon>Bacillati</taxon>
        <taxon>Bacillota</taxon>
        <taxon>Clostridia</taxon>
        <taxon>Eubacteriales</taxon>
        <taxon>Clostridiaceae</taxon>
        <taxon>Clostridium</taxon>
    </lineage>
</organism>
<dbReference type="Proteomes" id="UP000184035">
    <property type="component" value="Unassembled WGS sequence"/>
</dbReference>
<keyword evidence="2" id="KW-1185">Reference proteome</keyword>
<sequence length="235" mass="27803">MFESTKELKIKYFDKINDVLNNYDEMIKKINHVLLVYGIDFYKFSQGQITLEYINNQRNNLLIDLKNINQETFSKIIESLNSIRKDYIKECFPIKETTDKLELEFIEKELSVMNCDELQEFYKSNFLDKNKVRLFDIEIKKRENSVNDSGISIGIVKNLRETYTIEDEVIDNINEWTKFFEGGRQIVSGALVLIKGFDNQGKFIPEIISHNEIIQFTQDFYRKQATNKINIVSIF</sequence>
<dbReference type="STRING" id="1533.SAMN05443638_1418"/>
<evidence type="ECO:0000313" key="1">
    <source>
        <dbReference type="EMBL" id="SHF15258.1"/>
    </source>
</evidence>
<proteinExistence type="predicted"/>
<dbReference type="AlphaFoldDB" id="A0A1M4ZBC1"/>
<dbReference type="EMBL" id="FQVM01000041">
    <property type="protein sequence ID" value="SHF15258.1"/>
    <property type="molecule type" value="Genomic_DNA"/>
</dbReference>
<gene>
    <name evidence="1" type="ORF">SAMN05443638_1418</name>
</gene>
<protein>
    <submittedName>
        <fullName evidence="1">Uncharacterized protein</fullName>
    </submittedName>
</protein>
<name>A0A1M4ZBC1_9CLOT</name>